<evidence type="ECO:0000256" key="3">
    <source>
        <dbReference type="SAM" id="SignalP"/>
    </source>
</evidence>
<accession>A0AAD9HE94</accession>
<sequence length="344" mass="34216">MLLNPIFLAVAGIFIHFALANENLTLPDEAAQLNSLFLGMRSFGVDITVAAVSSCDARSLKPCGNGKCIPYDGTCCSGGGYCESGKYCTALGCCPVGKTCSGSLQGCGTGKDNCNGKCMPAGSVCCPSGGHCDAGETCTADRKCRKSSGGGGSGTGQCGTGKTVCGSQCMPLGATCCPSGKYCDAGETCLSGGGCCRSGTVGCGSSKCIPAGTVCCSDGTYCDAGDTCIGNGRCRRGSAAGNAGGDGAERSTTSGQQERTTTSVTKTTTSITKTTTSSTSSARIASGFDSDTIPTPSIQASEQSETRRPTIGGSTSAAVGGLHMIPGLMVEVAAVIWGVVIVLW</sequence>
<feature type="transmembrane region" description="Helical" evidence="2">
    <location>
        <begin position="324"/>
        <end position="343"/>
    </location>
</feature>
<proteinExistence type="predicted"/>
<feature type="compositionally biased region" description="Low complexity" evidence="1">
    <location>
        <begin position="260"/>
        <end position="281"/>
    </location>
</feature>
<feature type="region of interest" description="Disordered" evidence="1">
    <location>
        <begin position="240"/>
        <end position="313"/>
    </location>
</feature>
<feature type="compositionally biased region" description="Polar residues" evidence="1">
    <location>
        <begin position="292"/>
        <end position="303"/>
    </location>
</feature>
<keyword evidence="5" id="KW-1185">Reference proteome</keyword>
<comment type="caution">
    <text evidence="4">The sequence shown here is derived from an EMBL/GenBank/DDBJ whole genome shotgun (WGS) entry which is preliminary data.</text>
</comment>
<organism evidence="4 5">
    <name type="scientific">Colletotrichum zoysiae</name>
    <dbReference type="NCBI Taxonomy" id="1216348"/>
    <lineage>
        <taxon>Eukaryota</taxon>
        <taxon>Fungi</taxon>
        <taxon>Dikarya</taxon>
        <taxon>Ascomycota</taxon>
        <taxon>Pezizomycotina</taxon>
        <taxon>Sordariomycetes</taxon>
        <taxon>Hypocreomycetidae</taxon>
        <taxon>Glomerellales</taxon>
        <taxon>Glomerellaceae</taxon>
        <taxon>Colletotrichum</taxon>
        <taxon>Colletotrichum graminicola species complex</taxon>
    </lineage>
</organism>
<protein>
    <recommendedName>
        <fullName evidence="6">GPI anchored protein</fullName>
    </recommendedName>
</protein>
<dbReference type="Proteomes" id="UP001232148">
    <property type="component" value="Unassembled WGS sequence"/>
</dbReference>
<evidence type="ECO:0000313" key="5">
    <source>
        <dbReference type="Proteomes" id="UP001232148"/>
    </source>
</evidence>
<evidence type="ECO:0008006" key="6">
    <source>
        <dbReference type="Google" id="ProtNLM"/>
    </source>
</evidence>
<keyword evidence="2" id="KW-0812">Transmembrane</keyword>
<name>A0AAD9HE94_9PEZI</name>
<keyword evidence="2" id="KW-1133">Transmembrane helix</keyword>
<dbReference type="EMBL" id="MU842914">
    <property type="protein sequence ID" value="KAK2026469.1"/>
    <property type="molecule type" value="Genomic_DNA"/>
</dbReference>
<feature type="chain" id="PRO_5042183133" description="GPI anchored protein" evidence="3">
    <location>
        <begin position="21"/>
        <end position="344"/>
    </location>
</feature>
<gene>
    <name evidence="4" type="ORF">LX32DRAFT_701495</name>
</gene>
<evidence type="ECO:0000256" key="2">
    <source>
        <dbReference type="SAM" id="Phobius"/>
    </source>
</evidence>
<evidence type="ECO:0000313" key="4">
    <source>
        <dbReference type="EMBL" id="KAK2026469.1"/>
    </source>
</evidence>
<reference evidence="4" key="1">
    <citation type="submission" date="2021-06" db="EMBL/GenBank/DDBJ databases">
        <title>Comparative genomics, transcriptomics and evolutionary studies reveal genomic signatures of adaptation to plant cell wall in hemibiotrophic fungi.</title>
        <authorList>
            <consortium name="DOE Joint Genome Institute"/>
            <person name="Baroncelli R."/>
            <person name="Diaz J.F."/>
            <person name="Benocci T."/>
            <person name="Peng M."/>
            <person name="Battaglia E."/>
            <person name="Haridas S."/>
            <person name="Andreopoulos W."/>
            <person name="Labutti K."/>
            <person name="Pangilinan J."/>
            <person name="Floch G.L."/>
            <person name="Makela M.R."/>
            <person name="Henrissat B."/>
            <person name="Grigoriev I.V."/>
            <person name="Crouch J.A."/>
            <person name="De Vries R.P."/>
            <person name="Sukno S.A."/>
            <person name="Thon M.R."/>
        </authorList>
    </citation>
    <scope>NUCLEOTIDE SEQUENCE</scope>
    <source>
        <strain evidence="4">MAFF235873</strain>
    </source>
</reference>
<evidence type="ECO:0000256" key="1">
    <source>
        <dbReference type="SAM" id="MobiDB-lite"/>
    </source>
</evidence>
<keyword evidence="2" id="KW-0472">Membrane</keyword>
<keyword evidence="3" id="KW-0732">Signal</keyword>
<feature type="signal peptide" evidence="3">
    <location>
        <begin position="1"/>
        <end position="20"/>
    </location>
</feature>
<dbReference type="AlphaFoldDB" id="A0AAD9HE94"/>